<name>A0A7R9AJK6_9CRUS</name>
<dbReference type="Gene3D" id="3.10.129.10">
    <property type="entry name" value="Hotdog Thioesterase"/>
    <property type="match status" value="1"/>
</dbReference>
<dbReference type="EMBL" id="LR919594">
    <property type="protein sequence ID" value="CAD7255233.1"/>
    <property type="molecule type" value="Genomic_DNA"/>
</dbReference>
<keyword evidence="8" id="KW-0456">Lyase</keyword>
<feature type="non-terminal residue" evidence="12">
    <location>
        <position position="1"/>
    </location>
</feature>
<dbReference type="AlphaFoldDB" id="A0A7R9AJK6"/>
<dbReference type="InterPro" id="IPR029069">
    <property type="entry name" value="HotDog_dom_sf"/>
</dbReference>
<dbReference type="InterPro" id="IPR029098">
    <property type="entry name" value="Acetyltransf_C"/>
</dbReference>
<sequence>RRKNRNMTKAKMDIHQVLKQLPHRYPFVMVDRVLEIEPGKSIKALKNVTINEPYFVGHFPHRPVMPGVMIVEALAQTAALLGFDTLGVTPDSKTMFYFAGIDGARFKRPVEPGDQLILYMEVERVRAGIWKFKGHATVGEDLVTEMAQLHPTAIVSPTAQLHETVQVGAFTIIGDNVRVAANTSIGSHCVIEGHTQIDCDNQIASHNSIGSAAQDKKYRNEATRLVIGARNTIREFCTINTGTIQGGGVTTIGDDNWIMAYVHIAHDCQVGSHTIMANTSTLAGHVEVGDWAIIGGLTGVHQFTKIGAHAMVGFASAVSQDIAPYMMVDGNPLSVRGINSEGLRRRGFGNERI</sequence>
<dbReference type="NCBIfam" id="TIGR01750">
    <property type="entry name" value="fabZ"/>
    <property type="match status" value="1"/>
</dbReference>
<dbReference type="InterPro" id="IPR010137">
    <property type="entry name" value="Lipid_A_LpxA"/>
</dbReference>
<dbReference type="SUPFAM" id="SSF54637">
    <property type="entry name" value="Thioesterase/thiol ester dehydrase-isomerase"/>
    <property type="match status" value="1"/>
</dbReference>
<keyword evidence="3" id="KW-0963">Cytoplasm</keyword>
<evidence type="ECO:0000313" key="13">
    <source>
        <dbReference type="Proteomes" id="UP000677054"/>
    </source>
</evidence>
<dbReference type="InterPro" id="IPR001451">
    <property type="entry name" value="Hexapep"/>
</dbReference>
<comment type="function">
    <text evidence="10">Involved in unsaturated fatty acids biosynthesis. Catalyzes the dehydration of short chain beta-hydroxyacyl-ACPs and long chain saturated and unsaturated beta-hydroxyacyl-ACPs.</text>
</comment>
<evidence type="ECO:0000256" key="2">
    <source>
        <dbReference type="ARBA" id="ARBA00013167"/>
    </source>
</evidence>
<evidence type="ECO:0000256" key="8">
    <source>
        <dbReference type="ARBA" id="ARBA00023239"/>
    </source>
</evidence>
<evidence type="ECO:0000256" key="10">
    <source>
        <dbReference type="ARBA" id="ARBA00025049"/>
    </source>
</evidence>
<evidence type="ECO:0000256" key="1">
    <source>
        <dbReference type="ARBA" id="ARBA00004496"/>
    </source>
</evidence>
<evidence type="ECO:0000256" key="5">
    <source>
        <dbReference type="ARBA" id="ARBA00022556"/>
    </source>
</evidence>
<protein>
    <recommendedName>
        <fullName evidence="2">3-hydroxyacyl-[acyl-carrier-protein] dehydratase</fullName>
        <ecNumber evidence="2">4.2.1.59</ecNumber>
    </recommendedName>
</protein>
<proteinExistence type="inferred from homology"/>
<dbReference type="CDD" id="cd01288">
    <property type="entry name" value="FabZ"/>
    <property type="match status" value="1"/>
</dbReference>
<accession>A0A7R9AJK6</accession>
<evidence type="ECO:0000256" key="9">
    <source>
        <dbReference type="ARBA" id="ARBA00023315"/>
    </source>
</evidence>
<dbReference type="EC" id="4.2.1.59" evidence="2"/>
<dbReference type="GO" id="GO:0016020">
    <property type="term" value="C:membrane"/>
    <property type="evidence" value="ECO:0007669"/>
    <property type="project" value="GOC"/>
</dbReference>
<dbReference type="NCBIfam" id="TIGR01852">
    <property type="entry name" value="lipid_A_lpxA"/>
    <property type="match status" value="1"/>
</dbReference>
<keyword evidence="9" id="KW-0012">Acyltransferase</keyword>
<dbReference type="GO" id="GO:0009245">
    <property type="term" value="P:lipid A biosynthetic process"/>
    <property type="evidence" value="ECO:0007669"/>
    <property type="project" value="UniProtKB-KW"/>
</dbReference>
<dbReference type="SUPFAM" id="SSF51161">
    <property type="entry name" value="Trimeric LpxA-like enzymes"/>
    <property type="match status" value="1"/>
</dbReference>
<keyword evidence="4" id="KW-0444">Lipid biosynthesis</keyword>
<dbReference type="GO" id="GO:0008780">
    <property type="term" value="F:acyl-[acyl-carrier-protein]-UDP-N-acetylglucosamine O-acyltransferase activity"/>
    <property type="evidence" value="ECO:0007669"/>
    <property type="project" value="InterPro"/>
</dbReference>
<dbReference type="CDD" id="cd03351">
    <property type="entry name" value="LbH_UDP-GlcNAc_AT"/>
    <property type="match status" value="1"/>
</dbReference>
<evidence type="ECO:0000313" key="12">
    <source>
        <dbReference type="EMBL" id="CAD7255233.1"/>
    </source>
</evidence>
<dbReference type="Pfam" id="PF00132">
    <property type="entry name" value="Hexapep"/>
    <property type="match status" value="1"/>
</dbReference>
<evidence type="ECO:0000256" key="3">
    <source>
        <dbReference type="ARBA" id="ARBA00022490"/>
    </source>
</evidence>
<dbReference type="InterPro" id="IPR011004">
    <property type="entry name" value="Trimer_LpxA-like_sf"/>
</dbReference>
<dbReference type="InterPro" id="IPR013114">
    <property type="entry name" value="FabA_FabZ"/>
</dbReference>
<dbReference type="EMBL" id="CAJPEV010020076">
    <property type="protein sequence ID" value="CAG0907950.1"/>
    <property type="molecule type" value="Genomic_DNA"/>
</dbReference>
<dbReference type="InterPro" id="IPR010084">
    <property type="entry name" value="FabZ"/>
</dbReference>
<keyword evidence="7" id="KW-0443">Lipid metabolism</keyword>
<comment type="subcellular location">
    <subcellularLocation>
        <location evidence="1">Cytoplasm</location>
    </subcellularLocation>
</comment>
<dbReference type="Pfam" id="PF13720">
    <property type="entry name" value="Acetyltransf_11"/>
    <property type="match status" value="1"/>
</dbReference>
<evidence type="ECO:0000259" key="11">
    <source>
        <dbReference type="Pfam" id="PF13720"/>
    </source>
</evidence>
<dbReference type="GO" id="GO:0005737">
    <property type="term" value="C:cytoplasm"/>
    <property type="evidence" value="ECO:0007669"/>
    <property type="project" value="UniProtKB-SubCell"/>
</dbReference>
<dbReference type="NCBIfam" id="NF000582">
    <property type="entry name" value="PRK00006.1"/>
    <property type="match status" value="1"/>
</dbReference>
<organism evidence="12">
    <name type="scientific">Darwinula stevensoni</name>
    <dbReference type="NCBI Taxonomy" id="69355"/>
    <lineage>
        <taxon>Eukaryota</taxon>
        <taxon>Metazoa</taxon>
        <taxon>Ecdysozoa</taxon>
        <taxon>Arthropoda</taxon>
        <taxon>Crustacea</taxon>
        <taxon>Oligostraca</taxon>
        <taxon>Ostracoda</taxon>
        <taxon>Podocopa</taxon>
        <taxon>Podocopida</taxon>
        <taxon>Darwinulocopina</taxon>
        <taxon>Darwinuloidea</taxon>
        <taxon>Darwinulidae</taxon>
        <taxon>Darwinula</taxon>
    </lineage>
</organism>
<keyword evidence="6" id="KW-0808">Transferase</keyword>
<dbReference type="PANTHER" id="PTHR43480">
    <property type="entry name" value="ACYL-[ACYL-CARRIER-PROTEIN]--UDP-N-ACETYLGLUCOSAMINE O-ACYLTRANSFERASE"/>
    <property type="match status" value="1"/>
</dbReference>
<evidence type="ECO:0000256" key="7">
    <source>
        <dbReference type="ARBA" id="ARBA00023098"/>
    </source>
</evidence>
<dbReference type="GO" id="GO:0006633">
    <property type="term" value="P:fatty acid biosynthetic process"/>
    <property type="evidence" value="ECO:0007669"/>
    <property type="project" value="InterPro"/>
</dbReference>
<keyword evidence="13" id="KW-1185">Reference proteome</keyword>
<dbReference type="FunFam" id="3.10.129.10:FF:000001">
    <property type="entry name" value="3-hydroxyacyl-[acyl-carrier-protein] dehydratase FabZ"/>
    <property type="match status" value="1"/>
</dbReference>
<feature type="non-terminal residue" evidence="12">
    <location>
        <position position="353"/>
    </location>
</feature>
<dbReference type="Proteomes" id="UP000677054">
    <property type="component" value="Unassembled WGS sequence"/>
</dbReference>
<reference evidence="12" key="1">
    <citation type="submission" date="2020-11" db="EMBL/GenBank/DDBJ databases">
        <authorList>
            <person name="Tran Van P."/>
        </authorList>
    </citation>
    <scope>NUCLEOTIDE SEQUENCE</scope>
</reference>
<dbReference type="Gene3D" id="2.160.10.10">
    <property type="entry name" value="Hexapeptide repeat proteins"/>
    <property type="match status" value="1"/>
</dbReference>
<evidence type="ECO:0000256" key="4">
    <source>
        <dbReference type="ARBA" id="ARBA00022516"/>
    </source>
</evidence>
<evidence type="ECO:0000256" key="6">
    <source>
        <dbReference type="ARBA" id="ARBA00022679"/>
    </source>
</evidence>
<dbReference type="GO" id="GO:0019171">
    <property type="term" value="F:(3R)-hydroxyacyl-[acyl-carrier-protein] dehydratase activity"/>
    <property type="evidence" value="ECO:0007669"/>
    <property type="project" value="UniProtKB-EC"/>
</dbReference>
<keyword evidence="5" id="KW-0441">Lipid A biosynthesis</keyword>
<dbReference type="NCBIfam" id="NF003657">
    <property type="entry name" value="PRK05289.1"/>
    <property type="match status" value="1"/>
</dbReference>
<dbReference type="HAMAP" id="MF_00406">
    <property type="entry name" value="FabZ"/>
    <property type="match status" value="1"/>
</dbReference>
<gene>
    <name evidence="12" type="ORF">DSTB1V02_LOCUS14978</name>
</gene>
<dbReference type="OrthoDB" id="8300202at2759"/>
<dbReference type="PANTHER" id="PTHR43480:SF1">
    <property type="entry name" value="ACYL-[ACYL-CARRIER-PROTEIN]--UDP-N-ACETYLGLUCOSAMINE O-ACYLTRANSFERASE, MITOCHONDRIAL-RELATED"/>
    <property type="match status" value="1"/>
</dbReference>
<dbReference type="Pfam" id="PF07977">
    <property type="entry name" value="FabA"/>
    <property type="match status" value="1"/>
</dbReference>
<feature type="domain" description="UDP N-acetylglucosamine O-acyltransferase C-terminal" evidence="11">
    <location>
        <begin position="321"/>
        <end position="353"/>
    </location>
</feature>